<reference evidence="2" key="1">
    <citation type="submission" date="2019-08" db="EMBL/GenBank/DDBJ databases">
        <authorList>
            <person name="Kucharzyk K."/>
            <person name="Murdoch R.W."/>
            <person name="Higgins S."/>
            <person name="Loffler F."/>
        </authorList>
    </citation>
    <scope>NUCLEOTIDE SEQUENCE</scope>
</reference>
<evidence type="ECO:0000256" key="1">
    <source>
        <dbReference type="SAM" id="Phobius"/>
    </source>
</evidence>
<dbReference type="AlphaFoldDB" id="A0A645EKK3"/>
<dbReference type="Pfam" id="PF07556">
    <property type="entry name" value="DUF1538"/>
    <property type="match status" value="1"/>
</dbReference>
<organism evidence="2">
    <name type="scientific">bioreactor metagenome</name>
    <dbReference type="NCBI Taxonomy" id="1076179"/>
    <lineage>
        <taxon>unclassified sequences</taxon>
        <taxon>metagenomes</taxon>
        <taxon>ecological metagenomes</taxon>
    </lineage>
</organism>
<dbReference type="InterPro" id="IPR011435">
    <property type="entry name" value="UmpAB"/>
</dbReference>
<feature type="transmembrane region" description="Helical" evidence="1">
    <location>
        <begin position="47"/>
        <end position="68"/>
    </location>
</feature>
<dbReference type="EMBL" id="VSSQ01048521">
    <property type="protein sequence ID" value="MPN02565.1"/>
    <property type="molecule type" value="Genomic_DNA"/>
</dbReference>
<keyword evidence="1" id="KW-0472">Membrane</keyword>
<proteinExistence type="predicted"/>
<gene>
    <name evidence="2" type="ORF">SDC9_149781</name>
</gene>
<protein>
    <recommendedName>
        <fullName evidence="3">DUF1538 domain-containing protein</fullName>
    </recommendedName>
</protein>
<evidence type="ECO:0000313" key="2">
    <source>
        <dbReference type="EMBL" id="MPN02565.1"/>
    </source>
</evidence>
<accession>A0A645EKK3</accession>
<name>A0A645EKK3_9ZZZZ</name>
<keyword evidence="1" id="KW-0812">Transmembrane</keyword>
<sequence>MAPKLFVGIAFDSGGVASGPMTATFVLAFTQGVAEAVQGADVLLDGFGVIAMVALTPLLTLQLLGLIYKIKTRKREEELHASH</sequence>
<comment type="caution">
    <text evidence="2">The sequence shown here is derived from an EMBL/GenBank/DDBJ whole genome shotgun (WGS) entry which is preliminary data.</text>
</comment>
<evidence type="ECO:0008006" key="3">
    <source>
        <dbReference type="Google" id="ProtNLM"/>
    </source>
</evidence>
<keyword evidence="1" id="KW-1133">Transmembrane helix</keyword>